<dbReference type="Pfam" id="PF01170">
    <property type="entry name" value="UPF0020"/>
    <property type="match status" value="1"/>
</dbReference>
<dbReference type="PIRSF" id="PIRSF017259">
    <property type="entry name" value="tRNA_mtfrase_TRM11"/>
    <property type="match status" value="1"/>
</dbReference>
<dbReference type="PANTHER" id="PTHR13370">
    <property type="entry name" value="RNA METHYLASE-RELATED"/>
    <property type="match status" value="1"/>
</dbReference>
<proteinExistence type="inferred from homology"/>
<keyword evidence="7 10" id="KW-0819">tRNA processing</keyword>
<dbReference type="GO" id="GO:0008033">
    <property type="term" value="P:tRNA processing"/>
    <property type="evidence" value="ECO:0007669"/>
    <property type="project" value="UniProtKB-UniRule"/>
</dbReference>
<dbReference type="InterPro" id="IPR000241">
    <property type="entry name" value="RlmKL-like_Mtase"/>
</dbReference>
<dbReference type="GeneID" id="20817580"/>
<evidence type="ECO:0000256" key="1">
    <source>
        <dbReference type="ARBA" id="ARBA00004496"/>
    </source>
</evidence>
<dbReference type="PROSITE" id="PS00092">
    <property type="entry name" value="N6_MTASE"/>
    <property type="match status" value="1"/>
</dbReference>
<dbReference type="SUPFAM" id="SSF53335">
    <property type="entry name" value="S-adenosyl-L-methionine-dependent methyltransferases"/>
    <property type="match status" value="1"/>
</dbReference>
<dbReference type="InterPro" id="IPR059073">
    <property type="entry name" value="TRMT11_N"/>
</dbReference>
<protein>
    <recommendedName>
        <fullName evidence="9">tRNA (guanine(10)-N(2))-methyltransferase</fullName>
        <ecNumber evidence="9">2.1.1.214</ecNumber>
    </recommendedName>
</protein>
<evidence type="ECO:0000256" key="7">
    <source>
        <dbReference type="ARBA" id="ARBA00022694"/>
    </source>
</evidence>
<dbReference type="PRINTS" id="PR00507">
    <property type="entry name" value="N12N6MTFRASE"/>
</dbReference>
<keyword evidence="2" id="KW-0963">Cytoplasm</keyword>
<dbReference type="Gene3D" id="3.40.50.150">
    <property type="entry name" value="Vaccinia Virus protein VP39"/>
    <property type="match status" value="1"/>
</dbReference>
<dbReference type="AlphaFoldDB" id="W4FNB3"/>
<keyword evidence="8 10" id="KW-0694">RNA-binding</keyword>
<dbReference type="Pfam" id="PF25904">
    <property type="entry name" value="Tmrp11_N"/>
    <property type="match status" value="1"/>
</dbReference>
<keyword evidence="4 10" id="KW-0489">Methyltransferase</keyword>
<dbReference type="EC" id="2.1.1.214" evidence="9"/>
<name>W4FNB3_APHAT</name>
<evidence type="ECO:0000256" key="8">
    <source>
        <dbReference type="ARBA" id="ARBA00022884"/>
    </source>
</evidence>
<evidence type="ECO:0000313" key="14">
    <source>
        <dbReference type="EMBL" id="ETV68421.1"/>
    </source>
</evidence>
<keyword evidence="3 10" id="KW-0820">tRNA-binding</keyword>
<reference evidence="14" key="1">
    <citation type="submission" date="2013-12" db="EMBL/GenBank/DDBJ databases">
        <title>The Genome Sequence of Aphanomyces astaci APO3.</title>
        <authorList>
            <consortium name="The Broad Institute Genomics Platform"/>
            <person name="Russ C."/>
            <person name="Tyler B."/>
            <person name="van West P."/>
            <person name="Dieguez-Uribeondo J."/>
            <person name="Young S.K."/>
            <person name="Zeng Q."/>
            <person name="Gargeya S."/>
            <person name="Fitzgerald M."/>
            <person name="Abouelleil A."/>
            <person name="Alvarado L."/>
            <person name="Chapman S.B."/>
            <person name="Gainer-Dewar J."/>
            <person name="Goldberg J."/>
            <person name="Griggs A."/>
            <person name="Gujja S."/>
            <person name="Hansen M."/>
            <person name="Howarth C."/>
            <person name="Imamovic A."/>
            <person name="Ireland A."/>
            <person name="Larimer J."/>
            <person name="McCowan C."/>
            <person name="Murphy C."/>
            <person name="Pearson M."/>
            <person name="Poon T.W."/>
            <person name="Priest M."/>
            <person name="Roberts A."/>
            <person name="Saif S."/>
            <person name="Shea T."/>
            <person name="Sykes S."/>
            <person name="Wortman J."/>
            <person name="Nusbaum C."/>
            <person name="Birren B."/>
        </authorList>
    </citation>
    <scope>NUCLEOTIDE SEQUENCE [LARGE SCALE GENOMIC DNA]</scope>
    <source>
        <strain evidence="14">APO3</strain>
    </source>
</reference>
<dbReference type="InterPro" id="IPR016691">
    <property type="entry name" value="TRMT11"/>
</dbReference>
<organism evidence="14">
    <name type="scientific">Aphanomyces astaci</name>
    <name type="common">Crayfish plague agent</name>
    <dbReference type="NCBI Taxonomy" id="112090"/>
    <lineage>
        <taxon>Eukaryota</taxon>
        <taxon>Sar</taxon>
        <taxon>Stramenopiles</taxon>
        <taxon>Oomycota</taxon>
        <taxon>Saprolegniomycetes</taxon>
        <taxon>Saprolegniales</taxon>
        <taxon>Verrucalvaceae</taxon>
        <taxon>Aphanomyces</taxon>
    </lineage>
</organism>
<dbReference type="EMBL" id="KI913185">
    <property type="protein sequence ID" value="ETV68421.1"/>
    <property type="molecule type" value="Genomic_DNA"/>
</dbReference>
<dbReference type="RefSeq" id="XP_009842047.1">
    <property type="nucleotide sequence ID" value="XM_009843745.1"/>
</dbReference>
<evidence type="ECO:0000256" key="11">
    <source>
        <dbReference type="SAM" id="MobiDB-lite"/>
    </source>
</evidence>
<evidence type="ECO:0000256" key="9">
    <source>
        <dbReference type="ARBA" id="ARBA00066937"/>
    </source>
</evidence>
<evidence type="ECO:0000256" key="10">
    <source>
        <dbReference type="PROSITE-ProRule" id="PRU00959"/>
    </source>
</evidence>
<comment type="subcellular location">
    <subcellularLocation>
        <location evidence="1">Cytoplasm</location>
    </subcellularLocation>
</comment>
<dbReference type="VEuPathDB" id="FungiDB:H257_15584"/>
<evidence type="ECO:0000259" key="13">
    <source>
        <dbReference type="Pfam" id="PF25904"/>
    </source>
</evidence>
<dbReference type="STRING" id="112090.W4FNB3"/>
<evidence type="ECO:0000259" key="12">
    <source>
        <dbReference type="Pfam" id="PF01170"/>
    </source>
</evidence>
<evidence type="ECO:0000256" key="2">
    <source>
        <dbReference type="ARBA" id="ARBA00022490"/>
    </source>
</evidence>
<evidence type="ECO:0000256" key="3">
    <source>
        <dbReference type="ARBA" id="ARBA00022555"/>
    </source>
</evidence>
<comment type="similarity">
    <text evidence="10">Belongs to the class I-like SAM-binding methyltransferase superfamily. TRM11 methyltransferase family.</text>
</comment>
<dbReference type="OrthoDB" id="333024at2759"/>
<dbReference type="GO" id="GO:0005737">
    <property type="term" value="C:cytoplasm"/>
    <property type="evidence" value="ECO:0007669"/>
    <property type="project" value="UniProtKB-SubCell"/>
</dbReference>
<keyword evidence="6 10" id="KW-0949">S-adenosyl-L-methionine</keyword>
<feature type="domain" description="Ribosomal RNA large subunit methyltransferase K/L-like methyltransferase" evidence="12">
    <location>
        <begin position="193"/>
        <end position="309"/>
    </location>
</feature>
<dbReference type="GO" id="GO:0032259">
    <property type="term" value="P:methylation"/>
    <property type="evidence" value="ECO:0007669"/>
    <property type="project" value="UniProtKB-UniRule"/>
</dbReference>
<sequence length="467" mass="51842">MKEYLVFFVHRHLDFRFPELDALLTMQGLKPEDCYTRELNPLSSPLVHVKLPSETHAKFLSQRGILVKGVYEVWGHGHTYAALVESVDAFAEKDAVVSDASLSWKIQVDAFGLKLSMEEQTARRENFRHVLPFAGPVEMKNPALTFLILEDIGVDQQKTTPDRIFFLRALAGGEKNRGRGGARDLVDAQTLKRREYIGPTSMDAEMALIMCNMALVQPGSLVIDPFVGTGSVLVPCTTFGGICFGTDIDSRVLHGKAGKTIKSNFDQYKLRVPDLIRADNSRSPLRCPHYFDAVVCDPPYGIRAGARKSGRRDCAPANSTAPPPPPASVSSDQKPIKPKYGPRPIPDEWLENHIPATQPYAAEDVMRDLLVFAAKNLRVGGRVVYLLPTTYDYTDADLPTHPQLRVVGNSEERLTSKYARRLITMVKTVEASDIPSNLDDGFKSDFSFAKLREKIVASNKKPKTASN</sequence>
<dbReference type="GO" id="GO:0000049">
    <property type="term" value="F:tRNA binding"/>
    <property type="evidence" value="ECO:0007669"/>
    <property type="project" value="UniProtKB-UniRule"/>
</dbReference>
<dbReference type="GO" id="GO:0160102">
    <property type="term" value="F:tRNA (guanine(10)-N2)-methyltransferase activity"/>
    <property type="evidence" value="ECO:0007669"/>
    <property type="project" value="UniProtKB-EC"/>
</dbReference>
<feature type="domain" description="tRNA (guanine(10)-N(2))-methyltransferase TRMT11 N-terminal" evidence="13">
    <location>
        <begin position="2"/>
        <end position="174"/>
    </location>
</feature>
<feature type="region of interest" description="Disordered" evidence="11">
    <location>
        <begin position="307"/>
        <end position="348"/>
    </location>
</feature>
<evidence type="ECO:0000256" key="4">
    <source>
        <dbReference type="ARBA" id="ARBA00022603"/>
    </source>
</evidence>
<evidence type="ECO:0000256" key="5">
    <source>
        <dbReference type="ARBA" id="ARBA00022679"/>
    </source>
</evidence>
<dbReference type="PROSITE" id="PS51627">
    <property type="entry name" value="SAM_MT_TRM11"/>
    <property type="match status" value="1"/>
</dbReference>
<dbReference type="InterPro" id="IPR002052">
    <property type="entry name" value="DNA_methylase_N6_adenine_CS"/>
</dbReference>
<dbReference type="PANTHER" id="PTHR13370:SF3">
    <property type="entry name" value="TRNA (GUANINE(10)-N2)-METHYLTRANSFERASE HOMOLOG"/>
    <property type="match status" value="1"/>
</dbReference>
<evidence type="ECO:0000256" key="6">
    <source>
        <dbReference type="ARBA" id="ARBA00022691"/>
    </source>
</evidence>
<keyword evidence="5 10" id="KW-0808">Transferase</keyword>
<dbReference type="InterPro" id="IPR029063">
    <property type="entry name" value="SAM-dependent_MTases_sf"/>
</dbReference>
<gene>
    <name evidence="14" type="ORF">H257_15584</name>
</gene>
<accession>W4FNB3</accession>
<dbReference type="GO" id="GO:0043527">
    <property type="term" value="C:tRNA methyltransferase complex"/>
    <property type="evidence" value="ECO:0007669"/>
    <property type="project" value="UniProtKB-ARBA"/>
</dbReference>